<dbReference type="Proteomes" id="UP000179227">
    <property type="component" value="Unassembled WGS sequence"/>
</dbReference>
<proteinExistence type="predicted"/>
<reference evidence="1 2" key="1">
    <citation type="journal article" date="2016" name="Nat. Commun.">
        <title>Thousands of microbial genomes shed light on interconnected biogeochemical processes in an aquifer system.</title>
        <authorList>
            <person name="Anantharaman K."/>
            <person name="Brown C.T."/>
            <person name="Hug L.A."/>
            <person name="Sharon I."/>
            <person name="Castelle C.J."/>
            <person name="Probst A.J."/>
            <person name="Thomas B.C."/>
            <person name="Singh A."/>
            <person name="Wilkins M.J."/>
            <person name="Karaoz U."/>
            <person name="Brodie E.L."/>
            <person name="Williams K.H."/>
            <person name="Hubbard S.S."/>
            <person name="Banfield J.F."/>
        </authorList>
    </citation>
    <scope>NUCLEOTIDE SEQUENCE [LARGE SCALE GENOMIC DNA]</scope>
</reference>
<gene>
    <name evidence="1" type="ORF">A3A60_00055</name>
</gene>
<dbReference type="STRING" id="1797729.A3A60_00055"/>
<dbReference type="AlphaFoldDB" id="A0A1F5I0D7"/>
<evidence type="ECO:0000313" key="2">
    <source>
        <dbReference type="Proteomes" id="UP000179227"/>
    </source>
</evidence>
<comment type="caution">
    <text evidence="1">The sequence shown here is derived from an EMBL/GenBank/DDBJ whole genome shotgun (WGS) entry which is preliminary data.</text>
</comment>
<name>A0A1F5I0D7_9BACT</name>
<evidence type="ECO:0000313" key="1">
    <source>
        <dbReference type="EMBL" id="OGE09709.1"/>
    </source>
</evidence>
<sequence>MPEQSFSRTQLLSDVKLSLELVEELKGDHRDYTDSQLLEITDFLTKKICNESGRLRDQTALLEFQIKSGMV</sequence>
<organism evidence="1 2">
    <name type="scientific">Candidatus Curtissbacteria bacterium RIFCSPLOWO2_01_FULL_42_26</name>
    <dbReference type="NCBI Taxonomy" id="1797729"/>
    <lineage>
        <taxon>Bacteria</taxon>
        <taxon>Candidatus Curtissiibacteriota</taxon>
    </lineage>
</organism>
<dbReference type="EMBL" id="MFBS01000017">
    <property type="protein sequence ID" value="OGE09709.1"/>
    <property type="molecule type" value="Genomic_DNA"/>
</dbReference>
<protein>
    <submittedName>
        <fullName evidence="1">Uncharacterized protein</fullName>
    </submittedName>
</protein>
<accession>A0A1F5I0D7</accession>